<dbReference type="PANTHER" id="PTHR21621:SF2">
    <property type="entry name" value="COENZYME GAMMA-F420-2:ALPHA-L-GLUTAMATE LIGASE"/>
    <property type="match status" value="1"/>
</dbReference>
<dbReference type="GO" id="GO:0005737">
    <property type="term" value="C:cytoplasm"/>
    <property type="evidence" value="ECO:0007669"/>
    <property type="project" value="TreeGrafter"/>
</dbReference>
<dbReference type="GO" id="GO:0046872">
    <property type="term" value="F:metal ion binding"/>
    <property type="evidence" value="ECO:0007669"/>
    <property type="project" value="UniProtKB-KW"/>
</dbReference>
<keyword evidence="1" id="KW-0479">Metal-binding</keyword>
<keyword evidence="7" id="KW-1185">Reference proteome</keyword>
<keyword evidence="2 4" id="KW-0547">Nucleotide-binding</keyword>
<evidence type="ECO:0000313" key="6">
    <source>
        <dbReference type="EMBL" id="SHF57052.1"/>
    </source>
</evidence>
<dbReference type="PANTHER" id="PTHR21621">
    <property type="entry name" value="RIBOSOMAL PROTEIN S6 MODIFICATION PROTEIN"/>
    <property type="match status" value="1"/>
</dbReference>
<feature type="domain" description="ATP-grasp" evidence="5">
    <location>
        <begin position="99"/>
        <end position="283"/>
    </location>
</feature>
<organism evidence="6 7">
    <name type="scientific">Jatrophihabitans endophyticus</name>
    <dbReference type="NCBI Taxonomy" id="1206085"/>
    <lineage>
        <taxon>Bacteria</taxon>
        <taxon>Bacillati</taxon>
        <taxon>Actinomycetota</taxon>
        <taxon>Actinomycetes</taxon>
        <taxon>Jatrophihabitantales</taxon>
        <taxon>Jatrophihabitantaceae</taxon>
        <taxon>Jatrophihabitans</taxon>
    </lineage>
</organism>
<dbReference type="Gene3D" id="3.40.50.20">
    <property type="match status" value="1"/>
</dbReference>
<protein>
    <submittedName>
        <fullName evidence="6">[lysine-biosynthesis-protein LysW]---L-2-aminoadipate ligase</fullName>
    </submittedName>
</protein>
<dbReference type="AlphaFoldDB" id="A0A1M5CRV1"/>
<dbReference type="NCBIfam" id="TIGR00768">
    <property type="entry name" value="rimK_fam"/>
    <property type="match status" value="1"/>
</dbReference>
<sequence>MTRGFLGSDRVALVASRVRREEKALLAALERRVDTVAVIDARTVQVEVGGAAPGFDVVVNREIAWTRARYLADAWESAGVRVLNPARTTTVCGNKWATAQALRTAGVPTPATRLALTPEAALDAADELGYPVVVKPLVGSWGRLVAVLRDPIVASTVLDHVAALPAPEAHIVLLQQFVDKPGRDIRVLVAGGRAVAASYRYSEADRTNVGRGGRVEPCPLDDALARLAVAAAAAVAADLAGVDIVEGPDGERLVLEVNDRVEFAGLQGVVDLDLGEQIIAHLDDAPRAVS</sequence>
<dbReference type="Proteomes" id="UP000186132">
    <property type="component" value="Unassembled WGS sequence"/>
</dbReference>
<dbReference type="InterPro" id="IPR013651">
    <property type="entry name" value="ATP-grasp_RimK-type"/>
</dbReference>
<reference evidence="6 7" key="1">
    <citation type="submission" date="2016-11" db="EMBL/GenBank/DDBJ databases">
        <authorList>
            <person name="Jaros S."/>
            <person name="Januszkiewicz K."/>
            <person name="Wedrychowicz H."/>
        </authorList>
    </citation>
    <scope>NUCLEOTIDE SEQUENCE [LARGE SCALE GENOMIC DNA]</scope>
    <source>
        <strain evidence="6 7">DSM 45627</strain>
    </source>
</reference>
<dbReference type="InterPro" id="IPR054562">
    <property type="entry name" value="LysX/ArgX_preATP_grasp"/>
</dbReference>
<dbReference type="InterPro" id="IPR016185">
    <property type="entry name" value="PreATP-grasp_dom_sf"/>
</dbReference>
<dbReference type="EMBL" id="FQVU01000001">
    <property type="protein sequence ID" value="SHF57052.1"/>
    <property type="molecule type" value="Genomic_DNA"/>
</dbReference>
<dbReference type="Gene3D" id="3.30.1490.20">
    <property type="entry name" value="ATP-grasp fold, A domain"/>
    <property type="match status" value="1"/>
</dbReference>
<name>A0A1M5CRV1_9ACTN</name>
<dbReference type="GO" id="GO:0005524">
    <property type="term" value="F:ATP binding"/>
    <property type="evidence" value="ECO:0007669"/>
    <property type="project" value="UniProtKB-UniRule"/>
</dbReference>
<dbReference type="InterPro" id="IPR011761">
    <property type="entry name" value="ATP-grasp"/>
</dbReference>
<dbReference type="Pfam" id="PF08443">
    <property type="entry name" value="RimK"/>
    <property type="match status" value="1"/>
</dbReference>
<dbReference type="Gene3D" id="3.30.470.20">
    <property type="entry name" value="ATP-grasp fold, B domain"/>
    <property type="match status" value="1"/>
</dbReference>
<keyword evidence="6" id="KW-0436">Ligase</keyword>
<evidence type="ECO:0000256" key="4">
    <source>
        <dbReference type="PROSITE-ProRule" id="PRU00409"/>
    </source>
</evidence>
<dbReference type="Pfam" id="PF22626">
    <property type="entry name" value="LysX_preATP_grasp"/>
    <property type="match status" value="1"/>
</dbReference>
<evidence type="ECO:0000256" key="1">
    <source>
        <dbReference type="ARBA" id="ARBA00022723"/>
    </source>
</evidence>
<dbReference type="InterPro" id="IPR013815">
    <property type="entry name" value="ATP_grasp_subdomain_1"/>
</dbReference>
<evidence type="ECO:0000313" key="7">
    <source>
        <dbReference type="Proteomes" id="UP000186132"/>
    </source>
</evidence>
<dbReference type="RefSeq" id="WP_073385082.1">
    <property type="nucleotide sequence ID" value="NZ_FQVU01000001.1"/>
</dbReference>
<proteinExistence type="predicted"/>
<dbReference type="GO" id="GO:0043774">
    <property type="term" value="F:coenzyme F420-2 alpha-glutamyl ligase activity"/>
    <property type="evidence" value="ECO:0007669"/>
    <property type="project" value="TreeGrafter"/>
</dbReference>
<dbReference type="OrthoDB" id="9803907at2"/>
<dbReference type="InterPro" id="IPR004666">
    <property type="entry name" value="Rp_bS6_RimK/Lys_biosynth_LsyX"/>
</dbReference>
<evidence type="ECO:0000256" key="3">
    <source>
        <dbReference type="ARBA" id="ARBA00022840"/>
    </source>
</evidence>
<dbReference type="SUPFAM" id="SSF52440">
    <property type="entry name" value="PreATP-grasp domain"/>
    <property type="match status" value="1"/>
</dbReference>
<gene>
    <name evidence="6" type="ORF">SAMN05443575_0320</name>
</gene>
<dbReference type="PROSITE" id="PS50975">
    <property type="entry name" value="ATP_GRASP"/>
    <property type="match status" value="1"/>
</dbReference>
<accession>A0A1M5CRV1</accession>
<dbReference type="STRING" id="1206085.SAMN05443575_0320"/>
<evidence type="ECO:0000256" key="2">
    <source>
        <dbReference type="ARBA" id="ARBA00022741"/>
    </source>
</evidence>
<dbReference type="SUPFAM" id="SSF56059">
    <property type="entry name" value="Glutathione synthetase ATP-binding domain-like"/>
    <property type="match status" value="1"/>
</dbReference>
<keyword evidence="3 4" id="KW-0067">ATP-binding</keyword>
<evidence type="ECO:0000259" key="5">
    <source>
        <dbReference type="PROSITE" id="PS50975"/>
    </source>
</evidence>